<sequence length="59" mass="6331">MEGKDSRLNVLCPVTCPCQRNAANDADLTEIKLTTVSLVPSLNSADTQIRVSPELLSTT</sequence>
<dbReference type="Proteomes" id="UP000694005">
    <property type="component" value="Chromosome A04"/>
</dbReference>
<evidence type="ECO:0000313" key="2">
    <source>
        <dbReference type="Proteomes" id="UP000694005"/>
    </source>
</evidence>
<gene>
    <name evidence="1" type="ORF">BRAPAZ1V2_A04P08600.2</name>
</gene>
<protein>
    <submittedName>
        <fullName evidence="1">Uncharacterized protein</fullName>
    </submittedName>
</protein>
<dbReference type="Gramene" id="A04p08600.2_BraZ1">
    <property type="protein sequence ID" value="A04p08600.2_BraZ1.CDS.1"/>
    <property type="gene ID" value="A04g08600.2_BraZ1"/>
</dbReference>
<dbReference type="EMBL" id="LS974620">
    <property type="protein sequence ID" value="CAG7905959.1"/>
    <property type="molecule type" value="Genomic_DNA"/>
</dbReference>
<reference evidence="1 2" key="1">
    <citation type="submission" date="2021-07" db="EMBL/GenBank/DDBJ databases">
        <authorList>
            <consortium name="Genoscope - CEA"/>
            <person name="William W."/>
        </authorList>
    </citation>
    <scope>NUCLEOTIDE SEQUENCE [LARGE SCALE GENOMIC DNA]</scope>
</reference>
<evidence type="ECO:0000313" key="1">
    <source>
        <dbReference type="EMBL" id="CAG7905959.1"/>
    </source>
</evidence>
<dbReference type="AlphaFoldDB" id="A0A8D9HYL6"/>
<accession>A0A8D9HYL6</accession>
<name>A0A8D9HYL6_BRACM</name>
<organism evidence="1 2">
    <name type="scientific">Brassica campestris</name>
    <name type="common">Field mustard</name>
    <dbReference type="NCBI Taxonomy" id="3711"/>
    <lineage>
        <taxon>Eukaryota</taxon>
        <taxon>Viridiplantae</taxon>
        <taxon>Streptophyta</taxon>
        <taxon>Embryophyta</taxon>
        <taxon>Tracheophyta</taxon>
        <taxon>Spermatophyta</taxon>
        <taxon>Magnoliopsida</taxon>
        <taxon>eudicotyledons</taxon>
        <taxon>Gunneridae</taxon>
        <taxon>Pentapetalae</taxon>
        <taxon>rosids</taxon>
        <taxon>malvids</taxon>
        <taxon>Brassicales</taxon>
        <taxon>Brassicaceae</taxon>
        <taxon>Brassiceae</taxon>
        <taxon>Brassica</taxon>
    </lineage>
</organism>
<proteinExistence type="predicted"/>